<keyword evidence="4" id="KW-0963">Cytoplasm</keyword>
<organism evidence="9 10">
    <name type="scientific">Plectus sambesii</name>
    <dbReference type="NCBI Taxonomy" id="2011161"/>
    <lineage>
        <taxon>Eukaryota</taxon>
        <taxon>Metazoa</taxon>
        <taxon>Ecdysozoa</taxon>
        <taxon>Nematoda</taxon>
        <taxon>Chromadorea</taxon>
        <taxon>Plectida</taxon>
        <taxon>Plectina</taxon>
        <taxon>Plectoidea</taxon>
        <taxon>Plectidae</taxon>
        <taxon>Plectus</taxon>
    </lineage>
</organism>
<keyword evidence="9" id="KW-1185">Reference proteome</keyword>
<evidence type="ECO:0000256" key="4">
    <source>
        <dbReference type="ARBA" id="ARBA00022490"/>
    </source>
</evidence>
<dbReference type="Proteomes" id="UP000887566">
    <property type="component" value="Unplaced"/>
</dbReference>
<evidence type="ECO:0000256" key="5">
    <source>
        <dbReference type="ARBA" id="ARBA00023054"/>
    </source>
</evidence>
<dbReference type="Pfam" id="PF15294">
    <property type="entry name" value="Leu_zip"/>
    <property type="match status" value="1"/>
</dbReference>
<name>A0A914UQG5_9BILA</name>
<comment type="subcellular location">
    <subcellularLocation>
        <location evidence="1">Cytoplasm</location>
    </subcellularLocation>
</comment>
<evidence type="ECO:0000256" key="7">
    <source>
        <dbReference type="ARBA" id="ARBA00026004"/>
    </source>
</evidence>
<dbReference type="GO" id="GO:0005737">
    <property type="term" value="C:cytoplasm"/>
    <property type="evidence" value="ECO:0007669"/>
    <property type="project" value="UniProtKB-SubCell"/>
</dbReference>
<dbReference type="InterPro" id="IPR026157">
    <property type="entry name" value="LZTFL1"/>
</dbReference>
<comment type="function">
    <text evidence="6">Regulates ciliary localization of the BBSome complex. Together with the BBSome complex, controls SMO ciliary trafficking and contributes to the sonic hedgehog (SHH) pathway regulation. May play a role in neurite outgrowth. May have tumor suppressor function.</text>
</comment>
<evidence type="ECO:0000313" key="10">
    <source>
        <dbReference type="WBParaSite" id="PSAMB.scaffold117size76755.g2261.t1"/>
    </source>
</evidence>
<dbReference type="WBParaSite" id="PSAMB.scaffold117size76755.g2261.t1">
    <property type="protein sequence ID" value="PSAMB.scaffold117size76755.g2261.t1"/>
    <property type="gene ID" value="PSAMB.scaffold117size76755.g2261"/>
</dbReference>
<dbReference type="PANTHER" id="PTHR21635">
    <property type="entry name" value="LEUCINE ZIPPER TRANSCRIPTION FACTOR LIKE"/>
    <property type="match status" value="1"/>
</dbReference>
<evidence type="ECO:0000256" key="2">
    <source>
        <dbReference type="ARBA" id="ARBA00008868"/>
    </source>
</evidence>
<sequence>MSEQGELGLNEHHQDQLVQFLRFARYQRGQRMRAVEAVFKETKKSRLNDSTFTKDEVIDLLKGLEKVLSAELESELLNSSHTGLLLLRQLCGQAEKWHLKLYADLSELENRELLDAVQKFEEDQFDMAKKNKRPSISVLRRLEPIEGSGVAPLLQTEIERLRAENDRLNKKFKASESGALGVVSEKEALRQQLEQAKNAEPRVKIVEKDNTAAIDELNSKLNQMSGKMSAEVEASKNAQRKLEEDLINAQKRLLAIQEQLEMKEAELDKKFSQTATYKNMKQMLNKKNKQMKEIRAKLSSYEPSTGADADDD</sequence>
<feature type="coiled-coil region" evidence="8">
    <location>
        <begin position="232"/>
        <end position="297"/>
    </location>
</feature>
<evidence type="ECO:0000256" key="1">
    <source>
        <dbReference type="ARBA" id="ARBA00004496"/>
    </source>
</evidence>
<dbReference type="AlphaFoldDB" id="A0A914UQG5"/>
<comment type="subunit">
    <text evidence="7">Self-associates. Interacts with BBS9; the interaction mediates the association of LZTL1 with the BBsome complex and regulates BBSome ciliary trafficking.</text>
</comment>
<evidence type="ECO:0000256" key="8">
    <source>
        <dbReference type="SAM" id="Coils"/>
    </source>
</evidence>
<accession>A0A914UQG5</accession>
<evidence type="ECO:0000256" key="3">
    <source>
        <dbReference type="ARBA" id="ARBA00018920"/>
    </source>
</evidence>
<dbReference type="PANTHER" id="PTHR21635:SF0">
    <property type="entry name" value="LEUCINE ZIPPER TRANSCRIPTION FACTOR-LIKE PROTEIN 1"/>
    <property type="match status" value="1"/>
</dbReference>
<comment type="similarity">
    <text evidence="2">Belongs to the LZTFL1 family.</text>
</comment>
<keyword evidence="5 8" id="KW-0175">Coiled coil</keyword>
<evidence type="ECO:0000256" key="6">
    <source>
        <dbReference type="ARBA" id="ARBA00024898"/>
    </source>
</evidence>
<reference evidence="10" key="1">
    <citation type="submission" date="2022-11" db="UniProtKB">
        <authorList>
            <consortium name="WormBaseParasite"/>
        </authorList>
    </citation>
    <scope>IDENTIFICATION</scope>
</reference>
<dbReference type="GO" id="GO:1903565">
    <property type="term" value="P:negative regulation of protein localization to cilium"/>
    <property type="evidence" value="ECO:0007669"/>
    <property type="project" value="TreeGrafter"/>
</dbReference>
<protein>
    <recommendedName>
        <fullName evidence="3">Leucine zipper transcription factor-like protein 1</fullName>
    </recommendedName>
</protein>
<proteinExistence type="inferred from homology"/>
<feature type="coiled-coil region" evidence="8">
    <location>
        <begin position="151"/>
        <end position="199"/>
    </location>
</feature>
<evidence type="ECO:0000313" key="9">
    <source>
        <dbReference type="Proteomes" id="UP000887566"/>
    </source>
</evidence>